<dbReference type="Proteomes" id="UP000327157">
    <property type="component" value="Chromosome 8"/>
</dbReference>
<dbReference type="EMBL" id="SMOL01000148">
    <property type="protein sequence ID" value="KAB2629206.1"/>
    <property type="molecule type" value="Genomic_DNA"/>
</dbReference>
<sequence length="207" mass="23284">MAKQIFYLDDPKGGSGLYDILELDHDENDNNKKYVASKKARESKTLLHHFGSMPFSNRVEARCQGSKLPELDMFKDVYVRPDEEIVKQLHDTGLQILTETLDQTLGHHHGKVVRGMGKVLVRETGAFFFRPTTGQVIALTEEVATLKDKIVAQKAQITAQETQIATQDEKMSMILWAFQLSGLKILMPTPYLAPLSTSQLLRPADTQ</sequence>
<organism evidence="1 2">
    <name type="scientific">Pyrus ussuriensis x Pyrus communis</name>
    <dbReference type="NCBI Taxonomy" id="2448454"/>
    <lineage>
        <taxon>Eukaryota</taxon>
        <taxon>Viridiplantae</taxon>
        <taxon>Streptophyta</taxon>
        <taxon>Embryophyta</taxon>
        <taxon>Tracheophyta</taxon>
        <taxon>Spermatophyta</taxon>
        <taxon>Magnoliopsida</taxon>
        <taxon>eudicotyledons</taxon>
        <taxon>Gunneridae</taxon>
        <taxon>Pentapetalae</taxon>
        <taxon>rosids</taxon>
        <taxon>fabids</taxon>
        <taxon>Rosales</taxon>
        <taxon>Rosaceae</taxon>
        <taxon>Amygdaloideae</taxon>
        <taxon>Maleae</taxon>
        <taxon>Pyrus</taxon>
    </lineage>
</organism>
<evidence type="ECO:0000313" key="2">
    <source>
        <dbReference type="Proteomes" id="UP000327157"/>
    </source>
</evidence>
<keyword evidence="2" id="KW-1185">Reference proteome</keyword>
<reference evidence="1 2" key="1">
    <citation type="submission" date="2019-09" db="EMBL/GenBank/DDBJ databases">
        <authorList>
            <person name="Ou C."/>
        </authorList>
    </citation>
    <scope>NUCLEOTIDE SEQUENCE [LARGE SCALE GENOMIC DNA]</scope>
    <source>
        <strain evidence="1">S2</strain>
        <tissue evidence="1">Leaf</tissue>
    </source>
</reference>
<proteinExistence type="predicted"/>
<protein>
    <submittedName>
        <fullName evidence="1">Uncharacterized protein</fullName>
    </submittedName>
</protein>
<dbReference type="OrthoDB" id="1878503at2759"/>
<reference evidence="2" key="2">
    <citation type="submission" date="2019-10" db="EMBL/GenBank/DDBJ databases">
        <title>A de novo genome assembly of a pear dwarfing rootstock.</title>
        <authorList>
            <person name="Wang F."/>
            <person name="Wang J."/>
            <person name="Li S."/>
            <person name="Zhang Y."/>
            <person name="Fang M."/>
            <person name="Ma L."/>
            <person name="Zhao Y."/>
            <person name="Jiang S."/>
        </authorList>
    </citation>
    <scope>NUCLEOTIDE SEQUENCE [LARGE SCALE GENOMIC DNA]</scope>
</reference>
<reference evidence="1 2" key="3">
    <citation type="submission" date="2019-11" db="EMBL/GenBank/DDBJ databases">
        <title>A de novo genome assembly of a pear dwarfing rootstock.</title>
        <authorList>
            <person name="Wang F."/>
            <person name="Wang J."/>
            <person name="Li S."/>
            <person name="Zhang Y."/>
            <person name="Fang M."/>
            <person name="Ma L."/>
            <person name="Zhao Y."/>
            <person name="Jiang S."/>
        </authorList>
    </citation>
    <scope>NUCLEOTIDE SEQUENCE [LARGE SCALE GENOMIC DNA]</scope>
    <source>
        <strain evidence="1">S2</strain>
        <tissue evidence="1">Leaf</tissue>
    </source>
</reference>
<evidence type="ECO:0000313" key="1">
    <source>
        <dbReference type="EMBL" id="KAB2629206.1"/>
    </source>
</evidence>
<accession>A0A5N5HMM7</accession>
<gene>
    <name evidence="1" type="ORF">D8674_034001</name>
</gene>
<dbReference type="AlphaFoldDB" id="A0A5N5HMM7"/>
<name>A0A5N5HMM7_9ROSA</name>
<comment type="caution">
    <text evidence="1">The sequence shown here is derived from an EMBL/GenBank/DDBJ whole genome shotgun (WGS) entry which is preliminary data.</text>
</comment>